<dbReference type="AlphaFoldDB" id="A0A409XIB3"/>
<reference evidence="2 3" key="1">
    <citation type="journal article" date="2018" name="Evol. Lett.">
        <title>Horizontal gene cluster transfer increased hallucinogenic mushroom diversity.</title>
        <authorList>
            <person name="Reynolds H.T."/>
            <person name="Vijayakumar V."/>
            <person name="Gluck-Thaler E."/>
            <person name="Korotkin H.B."/>
            <person name="Matheny P.B."/>
            <person name="Slot J.C."/>
        </authorList>
    </citation>
    <scope>NUCLEOTIDE SEQUENCE [LARGE SCALE GENOMIC DNA]</scope>
    <source>
        <strain evidence="2 3">2631</strain>
    </source>
</reference>
<dbReference type="Proteomes" id="UP000283269">
    <property type="component" value="Unassembled WGS sequence"/>
</dbReference>
<dbReference type="EMBL" id="NHYD01001631">
    <property type="protein sequence ID" value="PPQ90497.1"/>
    <property type="molecule type" value="Genomic_DNA"/>
</dbReference>
<evidence type="ECO:0000313" key="2">
    <source>
        <dbReference type="EMBL" id="PPQ90497.1"/>
    </source>
</evidence>
<gene>
    <name evidence="2" type="ORF">CVT25_014780</name>
</gene>
<sequence>MSQSTSCGTHALKKAQKTSGKKDALNNINQELAALVEEHRKTAAKIKDLKAKKSEIALFKPGQGCASKAESSSSGRALAAAKAKAAFKAVVIKTKITNQKATTSLPTASTSPSLPFTNITEKANIFPQSTSATATIVPLLQLHQIIP</sequence>
<keyword evidence="3" id="KW-1185">Reference proteome</keyword>
<dbReference type="InParanoid" id="A0A409XIB3"/>
<protein>
    <submittedName>
        <fullName evidence="2">Uncharacterized protein</fullName>
    </submittedName>
</protein>
<feature type="region of interest" description="Disordered" evidence="1">
    <location>
        <begin position="1"/>
        <end position="24"/>
    </location>
</feature>
<accession>A0A409XIB3</accession>
<evidence type="ECO:0000313" key="3">
    <source>
        <dbReference type="Proteomes" id="UP000283269"/>
    </source>
</evidence>
<name>A0A409XIB3_PSICY</name>
<evidence type="ECO:0000256" key="1">
    <source>
        <dbReference type="SAM" id="MobiDB-lite"/>
    </source>
</evidence>
<comment type="caution">
    <text evidence="2">The sequence shown here is derived from an EMBL/GenBank/DDBJ whole genome shotgun (WGS) entry which is preliminary data.</text>
</comment>
<proteinExistence type="predicted"/>
<organism evidence="2 3">
    <name type="scientific">Psilocybe cyanescens</name>
    <dbReference type="NCBI Taxonomy" id="93625"/>
    <lineage>
        <taxon>Eukaryota</taxon>
        <taxon>Fungi</taxon>
        <taxon>Dikarya</taxon>
        <taxon>Basidiomycota</taxon>
        <taxon>Agaricomycotina</taxon>
        <taxon>Agaricomycetes</taxon>
        <taxon>Agaricomycetidae</taxon>
        <taxon>Agaricales</taxon>
        <taxon>Agaricineae</taxon>
        <taxon>Strophariaceae</taxon>
        <taxon>Psilocybe</taxon>
    </lineage>
</organism>